<dbReference type="OrthoDB" id="6636761at2"/>
<accession>A0A9J9HGV2</accession>
<gene>
    <name evidence="1" type="ordered locus">Swit_5332</name>
</gene>
<keyword evidence="1" id="KW-0614">Plasmid</keyword>
<reference evidence="1 2" key="1">
    <citation type="journal article" date="2010" name="J. Bacteriol.">
        <title>Genome sequence of the dioxin-mineralizing bacterium Sphingomonas wittichii RW1.</title>
        <authorList>
            <person name="Miller T.R."/>
            <person name="Delcher A.L."/>
            <person name="Salzberg S.L."/>
            <person name="Saunders E."/>
            <person name="Detter J.C."/>
            <person name="Halden R.U."/>
        </authorList>
    </citation>
    <scope>NUCLEOTIDE SEQUENCE [LARGE SCALE GENOMIC DNA]</scope>
    <source>
        <strain evidence="2">DSM 6014 / CCUG 31198 / JCM 15750 / NBRC 105917 / EY 4224 / RW1</strain>
    </source>
</reference>
<dbReference type="AlphaFoldDB" id="A0A9J9HGV2"/>
<evidence type="ECO:0000313" key="1">
    <source>
        <dbReference type="EMBL" id="ABQ71440.1"/>
    </source>
</evidence>
<proteinExistence type="predicted"/>
<dbReference type="Proteomes" id="UP000001989">
    <property type="component" value="Plasmid pSWIT01"/>
</dbReference>
<geneLocation type="plasmid" evidence="1 2">
    <name>pSWIT01</name>
</geneLocation>
<keyword evidence="2" id="KW-1185">Reference proteome</keyword>
<evidence type="ECO:0000313" key="2">
    <source>
        <dbReference type="Proteomes" id="UP000001989"/>
    </source>
</evidence>
<sequence>MNGLFLSTSAFCALSLPAQQEVLQVIGLALPIGSETVVAGLDASLANEDGEGPVELTVAMVRKLTDKLSDKTLNALKIIARSDTPQFHMKDVIEGTDGATTYMDMRGVWSALTRRTRNIMDDGTVDLIWWLGDEITDEAGTYVDHIGAISPLTHQSLRTHFGY</sequence>
<dbReference type="EMBL" id="CP000700">
    <property type="protein sequence ID" value="ABQ71440.1"/>
    <property type="molecule type" value="Genomic_DNA"/>
</dbReference>
<organism evidence="1 2">
    <name type="scientific">Rhizorhabdus wittichii (strain DSM 6014 / CCUG 31198 / JCM 15750 / NBRC 105917 / EY 4224 / RW1)</name>
    <name type="common">Sphingomonas wittichii</name>
    <dbReference type="NCBI Taxonomy" id="392499"/>
    <lineage>
        <taxon>Bacteria</taxon>
        <taxon>Pseudomonadati</taxon>
        <taxon>Pseudomonadota</taxon>
        <taxon>Alphaproteobacteria</taxon>
        <taxon>Sphingomonadales</taxon>
        <taxon>Sphingomonadaceae</taxon>
        <taxon>Rhizorhabdus</taxon>
    </lineage>
</organism>
<protein>
    <submittedName>
        <fullName evidence="1">Uncharacterized protein</fullName>
    </submittedName>
</protein>
<dbReference type="KEGG" id="swi:Swit_5332"/>
<name>A0A9J9HGV2_RHIWR</name>